<evidence type="ECO:0000256" key="5">
    <source>
        <dbReference type="ARBA" id="ARBA00023136"/>
    </source>
</evidence>
<dbReference type="Proteomes" id="UP000321922">
    <property type="component" value="Unassembled WGS sequence"/>
</dbReference>
<dbReference type="GO" id="GO:0005886">
    <property type="term" value="C:plasma membrane"/>
    <property type="evidence" value="ECO:0007669"/>
    <property type="project" value="UniProtKB-SubCell"/>
</dbReference>
<evidence type="ECO:0000259" key="7">
    <source>
        <dbReference type="Pfam" id="PF00892"/>
    </source>
</evidence>
<comment type="caution">
    <text evidence="8">The sequence shown here is derived from an EMBL/GenBank/DDBJ whole genome shotgun (WGS) entry which is preliminary data.</text>
</comment>
<name>A0A511QD85_9VIBR</name>
<proteinExistence type="predicted"/>
<dbReference type="InterPro" id="IPR000620">
    <property type="entry name" value="EamA_dom"/>
</dbReference>
<feature type="transmembrane region" description="Helical" evidence="6">
    <location>
        <begin position="272"/>
        <end position="290"/>
    </location>
</feature>
<dbReference type="EMBL" id="BJXJ01000010">
    <property type="protein sequence ID" value="GEM75156.1"/>
    <property type="molecule type" value="Genomic_DNA"/>
</dbReference>
<evidence type="ECO:0000256" key="1">
    <source>
        <dbReference type="ARBA" id="ARBA00004651"/>
    </source>
</evidence>
<dbReference type="AlphaFoldDB" id="A0A511QD85"/>
<evidence type="ECO:0000256" key="6">
    <source>
        <dbReference type="SAM" id="Phobius"/>
    </source>
</evidence>
<dbReference type="InterPro" id="IPR037185">
    <property type="entry name" value="EmrE-like"/>
</dbReference>
<feature type="transmembrane region" description="Helical" evidence="6">
    <location>
        <begin position="97"/>
        <end position="116"/>
    </location>
</feature>
<feature type="transmembrane region" description="Helical" evidence="6">
    <location>
        <begin position="155"/>
        <end position="175"/>
    </location>
</feature>
<feature type="transmembrane region" description="Helical" evidence="6">
    <location>
        <begin position="217"/>
        <end position="236"/>
    </location>
</feature>
<feature type="transmembrane region" description="Helical" evidence="6">
    <location>
        <begin position="248"/>
        <end position="266"/>
    </location>
</feature>
<feature type="domain" description="EamA" evidence="7">
    <location>
        <begin position="158"/>
        <end position="287"/>
    </location>
</feature>
<reference evidence="8 9" key="1">
    <citation type="submission" date="2019-07" db="EMBL/GenBank/DDBJ databases">
        <title>Whole genome shotgun sequence of Vibrio sagamiensis NBRC 104589.</title>
        <authorList>
            <person name="Hosoyama A."/>
            <person name="Uohara A."/>
            <person name="Ohji S."/>
            <person name="Ichikawa N."/>
        </authorList>
    </citation>
    <scope>NUCLEOTIDE SEQUENCE [LARGE SCALE GENOMIC DNA]</scope>
    <source>
        <strain evidence="8 9">NBRC 104589</strain>
    </source>
</reference>
<feature type="transmembrane region" description="Helical" evidence="6">
    <location>
        <begin position="41"/>
        <end position="60"/>
    </location>
</feature>
<sequence length="305" mass="33059">MILCEIAVVYLLPLFTVIIWGGNAIINKMAAEAIEPSAMSFYRWFVAMLILTPFCLPRVIKEYNAIRPYLAKLAFLALLGMVLNQSLGYYAGLTTTASNMVLIISLVPLLSVFLSLPLLGKSISALSVTGGIISLLGLAFMLGQGNITYFVHQNMVQGDTLMLFAALSYALYCVLLKRWKMPFGSMILVYMQGGFTLVMLLPLWLTSDELLPSQNALPLIAYAGIAASIFAPLMWIKSINLIGADSSAMFMNLMPVISITLAATILGEKVHTYHLIGGLLVIAGVLLAQVKTDKKSPMVKVASAP</sequence>
<dbReference type="PANTHER" id="PTHR42920:SF11">
    <property type="entry name" value="INNER MEMBRANE PROTEIN YTFF"/>
    <property type="match status" value="1"/>
</dbReference>
<evidence type="ECO:0000313" key="8">
    <source>
        <dbReference type="EMBL" id="GEM75156.1"/>
    </source>
</evidence>
<keyword evidence="3 6" id="KW-0812">Transmembrane</keyword>
<evidence type="ECO:0000256" key="3">
    <source>
        <dbReference type="ARBA" id="ARBA00022692"/>
    </source>
</evidence>
<feature type="transmembrane region" description="Helical" evidence="6">
    <location>
        <begin position="7"/>
        <end position="26"/>
    </location>
</feature>
<feature type="transmembrane region" description="Helical" evidence="6">
    <location>
        <begin position="123"/>
        <end position="143"/>
    </location>
</feature>
<evidence type="ECO:0000313" key="9">
    <source>
        <dbReference type="Proteomes" id="UP000321922"/>
    </source>
</evidence>
<dbReference type="InterPro" id="IPR051258">
    <property type="entry name" value="Diverse_Substrate_Transporter"/>
</dbReference>
<keyword evidence="5 6" id="KW-0472">Membrane</keyword>
<keyword evidence="9" id="KW-1185">Reference proteome</keyword>
<protein>
    <submittedName>
        <fullName evidence="8">Multidrug DMT transporter</fullName>
    </submittedName>
</protein>
<keyword evidence="4 6" id="KW-1133">Transmembrane helix</keyword>
<gene>
    <name evidence="8" type="ORF">VSA01S_12680</name>
</gene>
<keyword evidence="2" id="KW-1003">Cell membrane</keyword>
<feature type="transmembrane region" description="Helical" evidence="6">
    <location>
        <begin position="69"/>
        <end position="91"/>
    </location>
</feature>
<dbReference type="SUPFAM" id="SSF103481">
    <property type="entry name" value="Multidrug resistance efflux transporter EmrE"/>
    <property type="match status" value="2"/>
</dbReference>
<feature type="domain" description="EamA" evidence="7">
    <location>
        <begin position="10"/>
        <end position="142"/>
    </location>
</feature>
<dbReference type="PANTHER" id="PTHR42920">
    <property type="entry name" value="OS03G0707200 PROTEIN-RELATED"/>
    <property type="match status" value="1"/>
</dbReference>
<organism evidence="8 9">
    <name type="scientific">Vibrio sagamiensis NBRC 104589</name>
    <dbReference type="NCBI Taxonomy" id="1219064"/>
    <lineage>
        <taxon>Bacteria</taxon>
        <taxon>Pseudomonadati</taxon>
        <taxon>Pseudomonadota</taxon>
        <taxon>Gammaproteobacteria</taxon>
        <taxon>Vibrionales</taxon>
        <taxon>Vibrionaceae</taxon>
        <taxon>Vibrio</taxon>
    </lineage>
</organism>
<comment type="subcellular location">
    <subcellularLocation>
        <location evidence="1">Cell membrane</location>
        <topology evidence="1">Multi-pass membrane protein</topology>
    </subcellularLocation>
</comment>
<evidence type="ECO:0000256" key="2">
    <source>
        <dbReference type="ARBA" id="ARBA00022475"/>
    </source>
</evidence>
<feature type="transmembrane region" description="Helical" evidence="6">
    <location>
        <begin position="187"/>
        <end position="205"/>
    </location>
</feature>
<evidence type="ECO:0000256" key="4">
    <source>
        <dbReference type="ARBA" id="ARBA00022989"/>
    </source>
</evidence>
<accession>A0A511QD85</accession>
<dbReference type="Pfam" id="PF00892">
    <property type="entry name" value="EamA"/>
    <property type="match status" value="2"/>
</dbReference>